<dbReference type="GO" id="GO:0051707">
    <property type="term" value="P:response to other organism"/>
    <property type="evidence" value="ECO:0007669"/>
    <property type="project" value="UniProtKB-ARBA"/>
</dbReference>
<dbReference type="SUPFAM" id="SSF52058">
    <property type="entry name" value="L domain-like"/>
    <property type="match status" value="2"/>
</dbReference>
<dbReference type="InterPro" id="IPR041118">
    <property type="entry name" value="Rx_N"/>
</dbReference>
<feature type="domain" description="Disease resistance N-terminal" evidence="7">
    <location>
        <begin position="39"/>
        <end position="102"/>
    </location>
</feature>
<gene>
    <name evidence="9" type="ORF">Ahy_A02g009758</name>
</gene>
<dbReference type="InterPro" id="IPR032675">
    <property type="entry name" value="LRR_dom_sf"/>
</dbReference>
<dbReference type="Gene3D" id="1.20.5.4130">
    <property type="match status" value="1"/>
</dbReference>
<dbReference type="Gene3D" id="3.40.50.300">
    <property type="entry name" value="P-loop containing nucleotide triphosphate hydrolases"/>
    <property type="match status" value="1"/>
</dbReference>
<evidence type="ECO:0000256" key="1">
    <source>
        <dbReference type="ARBA" id="ARBA00022614"/>
    </source>
</evidence>
<evidence type="ECO:0000256" key="5">
    <source>
        <dbReference type="ARBA" id="ARBA00022840"/>
    </source>
</evidence>
<dbReference type="EMBL" id="SDMP01000002">
    <property type="protein sequence ID" value="RYR75052.1"/>
    <property type="molecule type" value="Genomic_DNA"/>
</dbReference>
<dbReference type="GO" id="GO:0005524">
    <property type="term" value="F:ATP binding"/>
    <property type="evidence" value="ECO:0007669"/>
    <property type="project" value="UniProtKB-KW"/>
</dbReference>
<evidence type="ECO:0000259" key="8">
    <source>
        <dbReference type="Pfam" id="PF25019"/>
    </source>
</evidence>
<dbReference type="FunFam" id="3.40.50.300:FF:001091">
    <property type="entry name" value="Probable disease resistance protein At1g61300"/>
    <property type="match status" value="1"/>
</dbReference>
<dbReference type="InterPro" id="IPR042197">
    <property type="entry name" value="Apaf_helical"/>
</dbReference>
<dbReference type="PRINTS" id="PR00364">
    <property type="entry name" value="DISEASERSIST"/>
</dbReference>
<dbReference type="Pfam" id="PF00931">
    <property type="entry name" value="NB-ARC"/>
    <property type="match status" value="1"/>
</dbReference>
<evidence type="ECO:0000256" key="2">
    <source>
        <dbReference type="ARBA" id="ARBA00022737"/>
    </source>
</evidence>
<evidence type="ECO:0000313" key="10">
    <source>
        <dbReference type="Proteomes" id="UP000289738"/>
    </source>
</evidence>
<dbReference type="SUPFAM" id="SSF52540">
    <property type="entry name" value="P-loop containing nucleoside triphosphate hydrolases"/>
    <property type="match status" value="1"/>
</dbReference>
<evidence type="ECO:0000256" key="4">
    <source>
        <dbReference type="ARBA" id="ARBA00022821"/>
    </source>
</evidence>
<dbReference type="Gene3D" id="1.10.8.430">
    <property type="entry name" value="Helical domain of apoptotic protease-activating factors"/>
    <property type="match status" value="1"/>
</dbReference>
<keyword evidence="4" id="KW-0611">Plant defense</keyword>
<dbReference type="GO" id="GO:0006952">
    <property type="term" value="P:defense response"/>
    <property type="evidence" value="ECO:0007669"/>
    <property type="project" value="UniProtKB-KW"/>
</dbReference>
<protein>
    <recommendedName>
        <fullName evidence="11">Disease resistance RPP13-like protein</fullName>
    </recommendedName>
</protein>
<sequence>MAGAVVGAAFLSGFISVVSDRLISSESGNLVVSWKLLGRKLVERLKTALVAAEALIADAEQKQIGNELVRKWLDSLKDAVYTADDLLELVLYKAATQKTVRSFWLNREERQMVDKIEVVVKRIEDLARQKDILGLEKIPMYSSSWRTPSTSLVKGNVYGRDDDQQALIKMLRDNNDHQLSVISIVGMGGMGKTTLAQCLYNNKDLTKGFDLKAWVCVSDNFDVIETTKKVIREISLANCSLEDFNSLQHDLIEKLSNKKFFIVLDDVWSDDADKWSNFMVPFQYGEKGSIVLLTTRDNNVTSAVQDCRSYFLNGLSENYCWLVFADNASFPQSNESTALEEIGRKIVKKCDGLPLAAETFGRKIQFHHNYFVMHNLLRDLAIFLAGEFYCNLEELGEEEEIGIQTRYLTFGRLNSPNSIAKLENLTTSFGMHKLVNLLHLDVRKTALKEMPRGISKLKDLQFLSSFVVGKHEDNGIEEVGGLVNLHGSFEIKKLENVVDVRQARSARMMEKRIDELCLEWSLADDVVQNTETEREILDSLQPHNDLKVLKIKGYKGAIFSDWLGNSAYNNMTSVSLLSCRNCCMLPSLGQLSSLKSLRIESFDQLREIGMEFYKNEGDHHSSHIPPFPTLETLEFHDMPCWEEWHLPDFETFPRLQKLQLRNCPMLKGDMLNAVFSRMVSSLPDSLKVRELHISEVPEGWNREMILNGYTLSIKGCVSVVDSAFKAMSNNHLSHLQELNISGCGSALSIPANSLPRSLQKLKIMDCRKLKFPQQQPQHKYDLVELQIEDSCHSLTSLSLDSFPSLQNLEISLCRNLESISISEAPKAALQRLTINGCHKLVSFAGEGLAAPNLTHLSITYCDKLEALPSHMNTLLPSLHSLCIGTCQKICKVPEGGLPPNLKELLLEGSDEQIKELSWMANLGALTKLTMDFSCVRSFTQVGLLPCLPSLTTLHLCYFQNLETLECNQLLGLTSLQQLHISYCPKLEKMEGEKLPSSLSLLKIQDCWRNMLGEKLPSLLLLQFKTVCCLENTARRRVAAKLCMKIFQGHEEMGNY</sequence>
<dbReference type="Proteomes" id="UP000289738">
    <property type="component" value="Chromosome A02"/>
</dbReference>
<feature type="domain" description="R13L1/DRL21-like LRR repeat region" evidence="8">
    <location>
        <begin position="476"/>
        <end position="601"/>
    </location>
</feature>
<organism evidence="9 10">
    <name type="scientific">Arachis hypogaea</name>
    <name type="common">Peanut</name>
    <dbReference type="NCBI Taxonomy" id="3818"/>
    <lineage>
        <taxon>Eukaryota</taxon>
        <taxon>Viridiplantae</taxon>
        <taxon>Streptophyta</taxon>
        <taxon>Embryophyta</taxon>
        <taxon>Tracheophyta</taxon>
        <taxon>Spermatophyta</taxon>
        <taxon>Magnoliopsida</taxon>
        <taxon>eudicotyledons</taxon>
        <taxon>Gunneridae</taxon>
        <taxon>Pentapetalae</taxon>
        <taxon>rosids</taxon>
        <taxon>fabids</taxon>
        <taxon>Fabales</taxon>
        <taxon>Fabaceae</taxon>
        <taxon>Papilionoideae</taxon>
        <taxon>50 kb inversion clade</taxon>
        <taxon>dalbergioids sensu lato</taxon>
        <taxon>Dalbergieae</taxon>
        <taxon>Pterocarpus clade</taxon>
        <taxon>Arachis</taxon>
    </lineage>
</organism>
<keyword evidence="10" id="KW-1185">Reference proteome</keyword>
<evidence type="ECO:0000259" key="7">
    <source>
        <dbReference type="Pfam" id="PF18052"/>
    </source>
</evidence>
<dbReference type="InterPro" id="IPR027417">
    <property type="entry name" value="P-loop_NTPase"/>
</dbReference>
<evidence type="ECO:0000256" key="3">
    <source>
        <dbReference type="ARBA" id="ARBA00022741"/>
    </source>
</evidence>
<comment type="caution">
    <text evidence="9">The sequence shown here is derived from an EMBL/GenBank/DDBJ whole genome shotgun (WGS) entry which is preliminary data.</text>
</comment>
<evidence type="ECO:0000259" key="6">
    <source>
        <dbReference type="Pfam" id="PF00931"/>
    </source>
</evidence>
<evidence type="ECO:0000313" key="9">
    <source>
        <dbReference type="EMBL" id="RYR75052.1"/>
    </source>
</evidence>
<evidence type="ECO:0008006" key="11">
    <source>
        <dbReference type="Google" id="ProtNLM"/>
    </source>
</evidence>
<keyword evidence="2" id="KW-0677">Repeat</keyword>
<keyword evidence="3" id="KW-0547">Nucleotide-binding</keyword>
<keyword evidence="1" id="KW-0433">Leucine-rich repeat</keyword>
<dbReference type="Pfam" id="PF25019">
    <property type="entry name" value="LRR_R13L1-DRL21"/>
    <property type="match status" value="1"/>
</dbReference>
<dbReference type="AlphaFoldDB" id="A0A445EI81"/>
<dbReference type="Gene3D" id="3.80.10.10">
    <property type="entry name" value="Ribonuclease Inhibitor"/>
    <property type="match status" value="2"/>
</dbReference>
<keyword evidence="5" id="KW-0067">ATP-binding</keyword>
<dbReference type="PANTHER" id="PTHR36766">
    <property type="entry name" value="PLANT BROAD-SPECTRUM MILDEW RESISTANCE PROTEIN RPW8"/>
    <property type="match status" value="1"/>
</dbReference>
<dbReference type="GO" id="GO:0043531">
    <property type="term" value="F:ADP binding"/>
    <property type="evidence" value="ECO:0007669"/>
    <property type="project" value="InterPro"/>
</dbReference>
<feature type="domain" description="NB-ARC" evidence="6">
    <location>
        <begin position="162"/>
        <end position="327"/>
    </location>
</feature>
<proteinExistence type="predicted"/>
<dbReference type="InterPro" id="IPR056789">
    <property type="entry name" value="LRR_R13L1-DRL21"/>
</dbReference>
<dbReference type="STRING" id="3818.A0A445EI81"/>
<reference evidence="9 10" key="1">
    <citation type="submission" date="2019-01" db="EMBL/GenBank/DDBJ databases">
        <title>Sequencing of cultivated peanut Arachis hypogaea provides insights into genome evolution and oil improvement.</title>
        <authorList>
            <person name="Chen X."/>
        </authorList>
    </citation>
    <scope>NUCLEOTIDE SEQUENCE [LARGE SCALE GENOMIC DNA]</scope>
    <source>
        <strain evidence="10">cv. Fuhuasheng</strain>
        <tissue evidence="9">Leaves</tissue>
    </source>
</reference>
<dbReference type="Pfam" id="PF18052">
    <property type="entry name" value="Rx_N"/>
    <property type="match status" value="1"/>
</dbReference>
<dbReference type="PANTHER" id="PTHR36766:SF40">
    <property type="entry name" value="DISEASE RESISTANCE PROTEIN RGA3"/>
    <property type="match status" value="1"/>
</dbReference>
<dbReference type="InterPro" id="IPR002182">
    <property type="entry name" value="NB-ARC"/>
</dbReference>
<name>A0A445EI81_ARAHY</name>
<accession>A0A445EI81</accession>